<organism evidence="1 2">
    <name type="scientific">Liparis tanakae</name>
    <name type="common">Tanaka's snailfish</name>
    <dbReference type="NCBI Taxonomy" id="230148"/>
    <lineage>
        <taxon>Eukaryota</taxon>
        <taxon>Metazoa</taxon>
        <taxon>Chordata</taxon>
        <taxon>Craniata</taxon>
        <taxon>Vertebrata</taxon>
        <taxon>Euteleostomi</taxon>
        <taxon>Actinopterygii</taxon>
        <taxon>Neopterygii</taxon>
        <taxon>Teleostei</taxon>
        <taxon>Neoteleostei</taxon>
        <taxon>Acanthomorphata</taxon>
        <taxon>Eupercaria</taxon>
        <taxon>Perciformes</taxon>
        <taxon>Cottioidei</taxon>
        <taxon>Cottales</taxon>
        <taxon>Liparidae</taxon>
        <taxon>Liparis</taxon>
    </lineage>
</organism>
<evidence type="ECO:0000313" key="1">
    <source>
        <dbReference type="EMBL" id="TNN21730.1"/>
    </source>
</evidence>
<dbReference type="Proteomes" id="UP000314294">
    <property type="component" value="Unassembled WGS sequence"/>
</dbReference>
<name>A0A4Z2DZQ6_9TELE</name>
<reference evidence="1 2" key="1">
    <citation type="submission" date="2019-03" db="EMBL/GenBank/DDBJ databases">
        <title>First draft genome of Liparis tanakae, snailfish: a comprehensive survey of snailfish specific genes.</title>
        <authorList>
            <person name="Kim W."/>
            <person name="Song I."/>
            <person name="Jeong J.-H."/>
            <person name="Kim D."/>
            <person name="Kim S."/>
            <person name="Ryu S."/>
            <person name="Song J.Y."/>
            <person name="Lee S.K."/>
        </authorList>
    </citation>
    <scope>NUCLEOTIDE SEQUENCE [LARGE SCALE GENOMIC DNA]</scope>
    <source>
        <tissue evidence="1">Muscle</tissue>
    </source>
</reference>
<dbReference type="EMBL" id="SRLO01026159">
    <property type="protein sequence ID" value="TNN21730.1"/>
    <property type="molecule type" value="Genomic_DNA"/>
</dbReference>
<keyword evidence="2" id="KW-1185">Reference proteome</keyword>
<comment type="caution">
    <text evidence="1">The sequence shown here is derived from an EMBL/GenBank/DDBJ whole genome shotgun (WGS) entry which is preliminary data.</text>
</comment>
<sequence>MFCDTSPLCWCSSLEAEGRERRPQEVAPKQRRWCCGAFRARSHIRGKSPCS</sequence>
<protein>
    <submittedName>
        <fullName evidence="1">Uncharacterized protein</fullName>
    </submittedName>
</protein>
<proteinExistence type="predicted"/>
<gene>
    <name evidence="1" type="ORF">EYF80_068158</name>
</gene>
<dbReference type="AlphaFoldDB" id="A0A4Z2DZQ6"/>
<accession>A0A4Z2DZQ6</accession>
<evidence type="ECO:0000313" key="2">
    <source>
        <dbReference type="Proteomes" id="UP000314294"/>
    </source>
</evidence>